<feature type="domain" description="HTH CENPB-type" evidence="3">
    <location>
        <begin position="54"/>
        <end position="128"/>
    </location>
</feature>
<dbReference type="SUPFAM" id="SSF46689">
    <property type="entry name" value="Homeodomain-like"/>
    <property type="match status" value="1"/>
</dbReference>
<dbReference type="OrthoDB" id="4368338at2759"/>
<dbReference type="PROSITE" id="PS51253">
    <property type="entry name" value="HTH_CENPB"/>
    <property type="match status" value="1"/>
</dbReference>
<evidence type="ECO:0000259" key="3">
    <source>
        <dbReference type="PROSITE" id="PS51253"/>
    </source>
</evidence>
<feature type="region of interest" description="Disordered" evidence="2">
    <location>
        <begin position="420"/>
        <end position="443"/>
    </location>
</feature>
<dbReference type="SMART" id="SM00674">
    <property type="entry name" value="CENPB"/>
    <property type="match status" value="1"/>
</dbReference>
<dbReference type="InterPro" id="IPR009057">
    <property type="entry name" value="Homeodomain-like_sf"/>
</dbReference>
<evidence type="ECO:0000256" key="1">
    <source>
        <dbReference type="ARBA" id="ARBA00023125"/>
    </source>
</evidence>
<dbReference type="VEuPathDB" id="FungiDB:PMAA_084380"/>
<name>B6QG49_TALMQ</name>
<dbReference type="InterPro" id="IPR050863">
    <property type="entry name" value="CenT-Element_Derived"/>
</dbReference>
<dbReference type="PANTHER" id="PTHR19303:SF74">
    <property type="entry name" value="POGO TRANSPOSABLE ELEMENT WITH KRAB DOMAIN"/>
    <property type="match status" value="1"/>
</dbReference>
<dbReference type="AlphaFoldDB" id="B6QG49"/>
<evidence type="ECO:0000313" key="5">
    <source>
        <dbReference type="Proteomes" id="UP000001294"/>
    </source>
</evidence>
<gene>
    <name evidence="4" type="ORF">PMAA_084380</name>
</gene>
<protein>
    <recommendedName>
        <fullName evidence="3">HTH CENPB-type domain-containing protein</fullName>
    </recommendedName>
</protein>
<dbReference type="GO" id="GO:0003677">
    <property type="term" value="F:DNA binding"/>
    <property type="evidence" value="ECO:0007669"/>
    <property type="project" value="UniProtKB-KW"/>
</dbReference>
<reference evidence="5" key="1">
    <citation type="journal article" date="2015" name="Genome Announc.">
        <title>Genome sequence of the AIDS-associated pathogen Penicillium marneffei (ATCC18224) and its near taxonomic relative Talaromyces stipitatus (ATCC10500).</title>
        <authorList>
            <person name="Nierman W.C."/>
            <person name="Fedorova-Abrams N.D."/>
            <person name="Andrianopoulos A."/>
        </authorList>
    </citation>
    <scope>NUCLEOTIDE SEQUENCE [LARGE SCALE GENOMIC DNA]</scope>
    <source>
        <strain evidence="5">ATCC 18224 / CBS 334.59 / QM 7333</strain>
    </source>
</reference>
<proteinExistence type="predicted"/>
<evidence type="ECO:0000313" key="4">
    <source>
        <dbReference type="EMBL" id="EEA24434.1"/>
    </source>
</evidence>
<dbReference type="GO" id="GO:0005634">
    <property type="term" value="C:nucleus"/>
    <property type="evidence" value="ECO:0007669"/>
    <property type="project" value="TreeGrafter"/>
</dbReference>
<dbReference type="PhylomeDB" id="B6QG49"/>
<accession>B6QG49</accession>
<dbReference type="Pfam" id="PF03221">
    <property type="entry name" value="HTH_Tnp_Tc5"/>
    <property type="match status" value="1"/>
</dbReference>
<dbReference type="InterPro" id="IPR006600">
    <property type="entry name" value="HTH_CenpB_DNA-bd_dom"/>
</dbReference>
<dbReference type="InterPro" id="IPR004875">
    <property type="entry name" value="DDE_SF_endonuclease_dom"/>
</dbReference>
<dbReference type="PANTHER" id="PTHR19303">
    <property type="entry name" value="TRANSPOSON"/>
    <property type="match status" value="1"/>
</dbReference>
<evidence type="ECO:0000256" key="2">
    <source>
        <dbReference type="SAM" id="MobiDB-lite"/>
    </source>
</evidence>
<dbReference type="EMBL" id="DS995901">
    <property type="protein sequence ID" value="EEA24434.1"/>
    <property type="molecule type" value="Genomic_DNA"/>
</dbReference>
<dbReference type="HOGENOM" id="CLU_013929_14_1_1"/>
<keyword evidence="1" id="KW-0238">DNA-binding</keyword>
<dbReference type="Proteomes" id="UP000001294">
    <property type="component" value="Unassembled WGS sequence"/>
</dbReference>
<dbReference type="Pfam" id="PF03184">
    <property type="entry name" value="DDE_1"/>
    <property type="match status" value="1"/>
</dbReference>
<keyword evidence="5" id="KW-1185">Reference proteome</keyword>
<organism evidence="4 5">
    <name type="scientific">Talaromyces marneffei (strain ATCC 18224 / CBS 334.59 / QM 7333)</name>
    <name type="common">Penicillium marneffei</name>
    <dbReference type="NCBI Taxonomy" id="441960"/>
    <lineage>
        <taxon>Eukaryota</taxon>
        <taxon>Fungi</taxon>
        <taxon>Dikarya</taxon>
        <taxon>Ascomycota</taxon>
        <taxon>Pezizomycotina</taxon>
        <taxon>Eurotiomycetes</taxon>
        <taxon>Eurotiomycetidae</taxon>
        <taxon>Eurotiales</taxon>
        <taxon>Trichocomaceae</taxon>
        <taxon>Talaromyces</taxon>
        <taxon>Talaromyces sect. Talaromyces</taxon>
    </lineage>
</organism>
<sequence length="443" mass="51293">MPSDKYEEEEKRISEALEILRKNPKQKMKPLARQFGVDYQRLRRRVLGGTSQLNRQPAHKRLTDDQERAIILWMNDLDDRGIPPSVRMIKNYAEKVHQNMHPSADSLPQLGDRWVYRFLKRLGNEYVKVKQKTIDPKRHIAEDPAVIQTCATVNKIPPMLIFTGKAILESWFKYLKEEDWLITISDKGYSNDTIAYEWLQHFDKHTREQAGNNFRLLFMDNHDAYITSEFLSYCDKYKILAIAFPPHTTHILQPLDGLPFMQYKRIHRRAINDQAHLGGYFYDKIDFLANIARVRAEALTPRVIQNGFSARGLWPLDPELIVGPLIQKSDLQEGQELQIYDGTEEPDIASSPTNASFSPPTTAYKLQRSINKVDAQLNEISDAIPGIRRSLRKIFDGSLTQAHIKDQQQAQIERLQTLNARKSAKKKQALGAGWGHPHRKRYE</sequence>